<evidence type="ECO:0000259" key="1">
    <source>
        <dbReference type="Pfam" id="PF10651"/>
    </source>
</evidence>
<dbReference type="Proteomes" id="UP001057280">
    <property type="component" value="Unassembled WGS sequence"/>
</dbReference>
<proteinExistence type="predicted"/>
<dbReference type="Pfam" id="PF10651">
    <property type="entry name" value="BppU_N"/>
    <property type="match status" value="1"/>
</dbReference>
<dbReference type="AlphaFoldDB" id="A0AB35HQ73"/>
<protein>
    <submittedName>
        <fullName evidence="2">BppU family phage baseplate upper protein</fullName>
    </submittedName>
</protein>
<dbReference type="InterPro" id="IPR018913">
    <property type="entry name" value="BppU_N"/>
</dbReference>
<dbReference type="EMBL" id="JACACB010000023">
    <property type="protein sequence ID" value="MCO8298460.1"/>
    <property type="molecule type" value="Genomic_DNA"/>
</dbReference>
<reference evidence="2" key="1">
    <citation type="submission" date="2020-06" db="EMBL/GenBank/DDBJ databases">
        <authorList>
            <person name="Link T."/>
            <person name="Ehrmann M."/>
        </authorList>
    </citation>
    <scope>NUCLEOTIDE SEQUENCE</scope>
    <source>
        <strain evidence="2">TMW 2.2257</strain>
    </source>
</reference>
<feature type="domain" description="BppU N-terminal" evidence="1">
    <location>
        <begin position="6"/>
        <end position="151"/>
    </location>
</feature>
<evidence type="ECO:0000313" key="2">
    <source>
        <dbReference type="EMBL" id="MCO8298460.1"/>
    </source>
</evidence>
<gene>
    <name evidence="2" type="ORF">HXW75_08240</name>
</gene>
<reference evidence="2" key="2">
    <citation type="journal article" date="2021" name="BMC Microbiol.">
        <title>The diversity among the species Tetragenococcus halophilus including new isolates from a lupine seed fermentation.</title>
        <authorList>
            <person name="Link T."/>
            <person name="Vogel R.F."/>
            <person name="Ehrmann M.A."/>
        </authorList>
    </citation>
    <scope>NUCLEOTIDE SEQUENCE</scope>
    <source>
        <strain evidence="2">TMW 2.2257</strain>
    </source>
</reference>
<organism evidence="2 3">
    <name type="scientific">Tetragenococcus halophilus</name>
    <name type="common">Pediococcus halophilus</name>
    <dbReference type="NCBI Taxonomy" id="51669"/>
    <lineage>
        <taxon>Bacteria</taxon>
        <taxon>Bacillati</taxon>
        <taxon>Bacillota</taxon>
        <taxon>Bacilli</taxon>
        <taxon>Lactobacillales</taxon>
        <taxon>Enterococcaceae</taxon>
        <taxon>Tetragenococcus</taxon>
    </lineage>
</organism>
<comment type="caution">
    <text evidence="2">The sequence shown here is derived from an EMBL/GenBank/DDBJ whole genome shotgun (WGS) entry which is preliminary data.</text>
</comment>
<sequence>MPIRKKGDVEIKTSPKGAQVKQTGYTFYSYDKNSAALYFNFREENGEPTDLANATIRLVFVLNDEKITPKTDDIEIWLAVPGTARYIIPESMLGREGKVTGYVYLEFSDGSHTDEGRFTFEIKQSMITDMLPEAGEQYVKDFEDIKAEVQEAADGAKETINQKVTEISDTSDSAISKVNQVADDTIKTASEAKSDVQSKADEASYSIDEAVKSTESARDEAIETMTELDYSNRNLLTGTSSEWEEFSFSGFTSGFMTYSLDQLGLKVGDTLTYAAEIDNTKDESNLLPLSILANFYGEEGKLISRIKGNQIKSNEKGMSIGTREIPEGTIKIQAYKVRKTETNDRKKAAARKHKLQKGNYATYWTPNPSEIVTQDQYNKLVNAITNLGGSV</sequence>
<evidence type="ECO:0000313" key="3">
    <source>
        <dbReference type="Proteomes" id="UP001057280"/>
    </source>
</evidence>
<name>A0AB35HQ73_TETHA</name>
<dbReference type="RefSeq" id="WP_253210181.1">
    <property type="nucleotide sequence ID" value="NZ_JACACB010000023.1"/>
</dbReference>
<accession>A0AB35HQ73</accession>
<dbReference type="Gene3D" id="2.60.40.3350">
    <property type="match status" value="1"/>
</dbReference>